<proteinExistence type="predicted"/>
<gene>
    <name evidence="2" type="ORF">MMYC01_205791</name>
</gene>
<name>A0A175W2P7_9PEZI</name>
<dbReference type="Proteomes" id="UP000078237">
    <property type="component" value="Unassembled WGS sequence"/>
</dbReference>
<evidence type="ECO:0000313" key="3">
    <source>
        <dbReference type="Proteomes" id="UP000078237"/>
    </source>
</evidence>
<feature type="compositionally biased region" description="Polar residues" evidence="1">
    <location>
        <begin position="11"/>
        <end position="23"/>
    </location>
</feature>
<comment type="caution">
    <text evidence="2">The sequence shown here is derived from an EMBL/GenBank/DDBJ whole genome shotgun (WGS) entry which is preliminary data.</text>
</comment>
<dbReference type="VEuPathDB" id="FungiDB:MMYC01_205791"/>
<dbReference type="EMBL" id="LCTW02000142">
    <property type="protein sequence ID" value="KXX77872.1"/>
    <property type="molecule type" value="Genomic_DNA"/>
</dbReference>
<dbReference type="AlphaFoldDB" id="A0A175W2P7"/>
<feature type="region of interest" description="Disordered" evidence="1">
    <location>
        <begin position="1"/>
        <end position="123"/>
    </location>
</feature>
<keyword evidence="3" id="KW-1185">Reference proteome</keyword>
<evidence type="ECO:0000313" key="2">
    <source>
        <dbReference type="EMBL" id="KXX77872.1"/>
    </source>
</evidence>
<sequence>MPSKPAPSAGMKTTSLDLENRQAQRGAEGQGADAPSYAHGSHYDRERLEGTGVGRPHGKNLHEGGFEGSGTGEGALPEPGSIDDPARLAERAMVGGTRSHGGPREAGIRDERRYEALDGDEPA</sequence>
<evidence type="ECO:0000256" key="1">
    <source>
        <dbReference type="SAM" id="MobiDB-lite"/>
    </source>
</evidence>
<dbReference type="OrthoDB" id="5383057at2759"/>
<feature type="compositionally biased region" description="Basic and acidic residues" evidence="1">
    <location>
        <begin position="102"/>
        <end position="116"/>
    </location>
</feature>
<organism evidence="2 3">
    <name type="scientific">Madurella mycetomatis</name>
    <dbReference type="NCBI Taxonomy" id="100816"/>
    <lineage>
        <taxon>Eukaryota</taxon>
        <taxon>Fungi</taxon>
        <taxon>Dikarya</taxon>
        <taxon>Ascomycota</taxon>
        <taxon>Pezizomycotina</taxon>
        <taxon>Sordariomycetes</taxon>
        <taxon>Sordariomycetidae</taxon>
        <taxon>Sordariales</taxon>
        <taxon>Sordariales incertae sedis</taxon>
        <taxon>Madurella</taxon>
    </lineage>
</organism>
<accession>A0A175W2P7</accession>
<protein>
    <submittedName>
        <fullName evidence="2">Uncharacterized protein</fullName>
    </submittedName>
</protein>
<reference evidence="2 3" key="1">
    <citation type="journal article" date="2016" name="Genome Announc.">
        <title>Genome Sequence of Madurella mycetomatis mm55, Isolated from a Human Mycetoma Case in Sudan.</title>
        <authorList>
            <person name="Smit S."/>
            <person name="Derks M.F."/>
            <person name="Bervoets S."/>
            <person name="Fahal A."/>
            <person name="van Leeuwen W."/>
            <person name="van Belkum A."/>
            <person name="van de Sande W.W."/>
        </authorList>
    </citation>
    <scope>NUCLEOTIDE SEQUENCE [LARGE SCALE GENOMIC DNA]</scope>
    <source>
        <strain evidence="3">mm55</strain>
    </source>
</reference>